<evidence type="ECO:0000313" key="4">
    <source>
        <dbReference type="Proteomes" id="UP000034213"/>
    </source>
</evidence>
<dbReference type="Proteomes" id="UP000034213">
    <property type="component" value="Unassembled WGS sequence"/>
</dbReference>
<keyword evidence="1" id="KW-1133">Transmembrane helix</keyword>
<dbReference type="InterPro" id="IPR032816">
    <property type="entry name" value="VTT_dom"/>
</dbReference>
<feature type="transmembrane region" description="Helical" evidence="1">
    <location>
        <begin position="75"/>
        <end position="95"/>
    </location>
</feature>
<dbReference type="Pfam" id="PF09335">
    <property type="entry name" value="VTT_dom"/>
    <property type="match status" value="1"/>
</dbReference>
<dbReference type="STRING" id="1618369.UV54_C0006G0015"/>
<feature type="transmembrane region" description="Helical" evidence="1">
    <location>
        <begin position="160"/>
        <end position="180"/>
    </location>
</feature>
<accession>A0A0G1C451</accession>
<evidence type="ECO:0000259" key="2">
    <source>
        <dbReference type="Pfam" id="PF09335"/>
    </source>
</evidence>
<comment type="caution">
    <text evidence="3">The sequence shown here is derived from an EMBL/GenBank/DDBJ whole genome shotgun (WGS) entry which is preliminary data.</text>
</comment>
<feature type="transmembrane region" description="Helical" evidence="1">
    <location>
        <begin position="45"/>
        <end position="63"/>
    </location>
</feature>
<name>A0A0G1C451_9BACT</name>
<keyword evidence="1" id="KW-0472">Membrane</keyword>
<protein>
    <recommendedName>
        <fullName evidence="2">VTT domain-containing protein</fullName>
    </recommendedName>
</protein>
<organism evidence="3 4">
    <name type="scientific">Candidatus Beckwithbacteria bacterium GW2011_GWA2_43_10</name>
    <dbReference type="NCBI Taxonomy" id="1618369"/>
    <lineage>
        <taxon>Bacteria</taxon>
        <taxon>Candidatus Beckwithiibacteriota</taxon>
    </lineage>
</organism>
<evidence type="ECO:0000256" key="1">
    <source>
        <dbReference type="SAM" id="Phobius"/>
    </source>
</evidence>
<sequence length="215" mass="24575">MLLKKKRNLIFISLIWILSILGYVWLIKQPFSQQISWLAQTHKVSLFICLVLIKIAGLVWPPLPGGVFNLAVIPFLGWQLAYLSDLTGTIIGVLIDYSLAKKWGYKLLDKIFDEDTVNKIKNLKVKTHRQTEFSFMMTLSSRLLLTEISYYAAGLLKINFWKFLAGAIGSHLLLGVPGYYFTGVLFSTKTIYLGVIGWIVLIPLLLKIKNRYFEN</sequence>
<gene>
    <name evidence="3" type="ORF">UV54_C0006G0015</name>
</gene>
<keyword evidence="1" id="KW-0812">Transmembrane</keyword>
<dbReference type="AlphaFoldDB" id="A0A0G1C451"/>
<proteinExistence type="predicted"/>
<evidence type="ECO:0000313" key="3">
    <source>
        <dbReference type="EMBL" id="KKS80440.1"/>
    </source>
</evidence>
<feature type="transmembrane region" description="Helical" evidence="1">
    <location>
        <begin position="7"/>
        <end position="25"/>
    </location>
</feature>
<feature type="domain" description="VTT" evidence="2">
    <location>
        <begin position="63"/>
        <end position="168"/>
    </location>
</feature>
<feature type="transmembrane region" description="Helical" evidence="1">
    <location>
        <begin position="186"/>
        <end position="206"/>
    </location>
</feature>
<reference evidence="3 4" key="1">
    <citation type="journal article" date="2015" name="Nature">
        <title>rRNA introns, odd ribosomes, and small enigmatic genomes across a large radiation of phyla.</title>
        <authorList>
            <person name="Brown C.T."/>
            <person name="Hug L.A."/>
            <person name="Thomas B.C."/>
            <person name="Sharon I."/>
            <person name="Castelle C.J."/>
            <person name="Singh A."/>
            <person name="Wilkins M.J."/>
            <person name="Williams K.H."/>
            <person name="Banfield J.F."/>
        </authorList>
    </citation>
    <scope>NUCLEOTIDE SEQUENCE [LARGE SCALE GENOMIC DNA]</scope>
</reference>
<dbReference type="EMBL" id="LCEW01000006">
    <property type="protein sequence ID" value="KKS80440.1"/>
    <property type="molecule type" value="Genomic_DNA"/>
</dbReference>